<evidence type="ECO:0000256" key="2">
    <source>
        <dbReference type="ARBA" id="ARBA00022478"/>
    </source>
</evidence>
<dbReference type="Gene3D" id="1.10.10.1250">
    <property type="entry name" value="RNA polymerase, subunit delta, N-terminal domain"/>
    <property type="match status" value="1"/>
</dbReference>
<feature type="compositionally biased region" description="Basic and acidic residues" evidence="7">
    <location>
        <begin position="105"/>
        <end position="129"/>
    </location>
</feature>
<keyword evidence="2 6" id="KW-0240">DNA-directed RNA polymerase</keyword>
<evidence type="ECO:0000313" key="10">
    <source>
        <dbReference type="Proteomes" id="UP001597502"/>
    </source>
</evidence>
<dbReference type="GO" id="GO:0000428">
    <property type="term" value="C:DNA-directed RNA polymerase complex"/>
    <property type="evidence" value="ECO:0007669"/>
    <property type="project" value="UniProtKB-KW"/>
</dbReference>
<reference evidence="10" key="1">
    <citation type="journal article" date="2019" name="Int. J. Syst. Evol. Microbiol.">
        <title>The Global Catalogue of Microorganisms (GCM) 10K type strain sequencing project: providing services to taxonomists for standard genome sequencing and annotation.</title>
        <authorList>
            <consortium name="The Broad Institute Genomics Platform"/>
            <consortium name="The Broad Institute Genome Sequencing Center for Infectious Disease"/>
            <person name="Wu L."/>
            <person name="Ma J."/>
        </authorList>
    </citation>
    <scope>NUCLEOTIDE SEQUENCE [LARGE SCALE GENOMIC DNA]</scope>
    <source>
        <strain evidence="10">TISTR 1535</strain>
    </source>
</reference>
<evidence type="ECO:0000259" key="8">
    <source>
        <dbReference type="PROSITE" id="PS51913"/>
    </source>
</evidence>
<name>A0ABW5V8U2_9BACI</name>
<evidence type="ECO:0000256" key="5">
    <source>
        <dbReference type="ARBA" id="ARBA00023163"/>
    </source>
</evidence>
<keyword evidence="5 6" id="KW-0804">Transcription</keyword>
<organism evidence="9 10">
    <name type="scientific">Lentibacillus juripiscarius</name>
    <dbReference type="NCBI Taxonomy" id="257446"/>
    <lineage>
        <taxon>Bacteria</taxon>
        <taxon>Bacillati</taxon>
        <taxon>Bacillota</taxon>
        <taxon>Bacilli</taxon>
        <taxon>Bacillales</taxon>
        <taxon>Bacillaceae</taxon>
        <taxon>Lentibacillus</taxon>
    </lineage>
</organism>
<dbReference type="HAMAP" id="MF_00357">
    <property type="entry name" value="RNApol_bact_RpoE"/>
    <property type="match status" value="1"/>
</dbReference>
<feature type="domain" description="HTH HARE-type" evidence="8">
    <location>
        <begin position="14"/>
        <end position="81"/>
    </location>
</feature>
<sequence length="179" mass="20860">MSLKEYSREELEVKSMLEIANEILLEEHKAMDFNELYDKTAAFKGFTDEQKQEFIAQFYTDLTVDGRFLMAGSGIWGLKRWYPVDQMDEEVNVAAKKKTKKKKQQKETKKETKKEKEPEKPEKPEKPAADEDLDIDEDLLDDDIDELDLDEGDDFDADTEGIDQEFESDEKEGDDEDLK</sequence>
<dbReference type="InterPro" id="IPR007759">
    <property type="entry name" value="Asxl_HARE-HTH"/>
</dbReference>
<evidence type="ECO:0000256" key="6">
    <source>
        <dbReference type="HAMAP-Rule" id="MF_00357"/>
    </source>
</evidence>
<accession>A0ABW5V8U2</accession>
<comment type="similarity">
    <text evidence="1 6">Belongs to the RpoE family.</text>
</comment>
<evidence type="ECO:0000256" key="3">
    <source>
        <dbReference type="ARBA" id="ARBA00022679"/>
    </source>
</evidence>
<proteinExistence type="inferred from homology"/>
<keyword evidence="4 6" id="KW-0548">Nucleotidyltransferase</keyword>
<dbReference type="RefSeq" id="WP_382393110.1">
    <property type="nucleotide sequence ID" value="NZ_JBHUNA010000018.1"/>
</dbReference>
<feature type="region of interest" description="Disordered" evidence="7">
    <location>
        <begin position="94"/>
        <end position="179"/>
    </location>
</feature>
<dbReference type="Proteomes" id="UP001597502">
    <property type="component" value="Unassembled WGS sequence"/>
</dbReference>
<dbReference type="EMBL" id="JBHUNA010000018">
    <property type="protein sequence ID" value="MFD2761035.1"/>
    <property type="molecule type" value="Genomic_DNA"/>
</dbReference>
<dbReference type="Pfam" id="PF05066">
    <property type="entry name" value="HARE-HTH"/>
    <property type="match status" value="1"/>
</dbReference>
<feature type="compositionally biased region" description="Basic residues" evidence="7">
    <location>
        <begin position="95"/>
        <end position="104"/>
    </location>
</feature>
<protein>
    <recommendedName>
        <fullName evidence="6">Probable DNA-directed RNA polymerase subunit delta</fullName>
    </recommendedName>
    <alternativeName>
        <fullName evidence="6">RNAP delta factor</fullName>
    </alternativeName>
</protein>
<gene>
    <name evidence="6 9" type="primary">rpoE</name>
    <name evidence="9" type="ORF">ACFSUO_08640</name>
</gene>
<dbReference type="PROSITE" id="PS51913">
    <property type="entry name" value="HTH_HARE"/>
    <property type="match status" value="1"/>
</dbReference>
<dbReference type="NCBIfam" id="TIGR04567">
    <property type="entry name" value="RNAP_delt_lowGC"/>
    <property type="match status" value="1"/>
</dbReference>
<dbReference type="InterPro" id="IPR029757">
    <property type="entry name" value="RpoE"/>
</dbReference>
<comment type="subunit">
    <text evidence="6">RNAP is composed of a core of 2 alpha, a beta and a beta' subunits. The core is associated with a delta subunit and one of several sigma factors.</text>
</comment>
<dbReference type="GO" id="GO:0003899">
    <property type="term" value="F:DNA-directed RNA polymerase activity"/>
    <property type="evidence" value="ECO:0007669"/>
    <property type="project" value="UniProtKB-EC"/>
</dbReference>
<evidence type="ECO:0000256" key="4">
    <source>
        <dbReference type="ARBA" id="ARBA00022695"/>
    </source>
</evidence>
<keyword evidence="3 6" id="KW-0808">Transferase</keyword>
<evidence type="ECO:0000313" key="9">
    <source>
        <dbReference type="EMBL" id="MFD2761035.1"/>
    </source>
</evidence>
<evidence type="ECO:0000256" key="7">
    <source>
        <dbReference type="SAM" id="MobiDB-lite"/>
    </source>
</evidence>
<comment type="caution">
    <text evidence="9">The sequence shown here is derived from an EMBL/GenBank/DDBJ whole genome shotgun (WGS) entry which is preliminary data.</text>
</comment>
<dbReference type="InterPro" id="IPR038087">
    <property type="entry name" value="RNAP_delta_N_dom_sf"/>
</dbReference>
<comment type="function">
    <text evidence="6">Participates in both the initiation and recycling phases of transcription. In the presence of the delta subunit, RNAP displays an increased specificity of transcription, a decreased affinity for nucleic acids, and an increased efficiency of RNA synthesis because of enhanced recycling.</text>
</comment>
<keyword evidence="10" id="KW-1185">Reference proteome</keyword>
<evidence type="ECO:0000256" key="1">
    <source>
        <dbReference type="ARBA" id="ARBA00009828"/>
    </source>
</evidence>
<feature type="compositionally biased region" description="Acidic residues" evidence="7">
    <location>
        <begin position="130"/>
        <end position="179"/>
    </location>
</feature>